<evidence type="ECO:0000313" key="5">
    <source>
        <dbReference type="Proteomes" id="UP001281761"/>
    </source>
</evidence>
<keyword evidence="2" id="KW-0812">Transmembrane</keyword>
<dbReference type="SUPFAM" id="SSF56112">
    <property type="entry name" value="Protein kinase-like (PK-like)"/>
    <property type="match status" value="1"/>
</dbReference>
<evidence type="ECO:0000313" key="4">
    <source>
        <dbReference type="EMBL" id="KAK2950357.1"/>
    </source>
</evidence>
<evidence type="ECO:0000259" key="3">
    <source>
        <dbReference type="PROSITE" id="PS50011"/>
    </source>
</evidence>
<dbReference type="Gene3D" id="1.10.510.10">
    <property type="entry name" value="Transferase(Phosphotransferase) domain 1"/>
    <property type="match status" value="1"/>
</dbReference>
<dbReference type="InterPro" id="IPR000719">
    <property type="entry name" value="Prot_kinase_dom"/>
</dbReference>
<feature type="transmembrane region" description="Helical" evidence="2">
    <location>
        <begin position="2412"/>
        <end position="2434"/>
    </location>
</feature>
<feature type="region of interest" description="Disordered" evidence="1">
    <location>
        <begin position="2595"/>
        <end position="2623"/>
    </location>
</feature>
<feature type="domain" description="Protein kinase" evidence="3">
    <location>
        <begin position="2390"/>
        <end position="2705"/>
    </location>
</feature>
<dbReference type="PROSITE" id="PS50011">
    <property type="entry name" value="PROTEIN_KINASE_DOM"/>
    <property type="match status" value="1"/>
</dbReference>
<dbReference type="InterPro" id="IPR011009">
    <property type="entry name" value="Kinase-like_dom_sf"/>
</dbReference>
<keyword evidence="2" id="KW-0472">Membrane</keyword>
<dbReference type="Proteomes" id="UP001281761">
    <property type="component" value="Unassembled WGS sequence"/>
</dbReference>
<gene>
    <name evidence="4" type="ORF">BLNAU_14692</name>
</gene>
<evidence type="ECO:0000256" key="1">
    <source>
        <dbReference type="SAM" id="MobiDB-lite"/>
    </source>
</evidence>
<feature type="region of interest" description="Disordered" evidence="1">
    <location>
        <begin position="2705"/>
        <end position="2735"/>
    </location>
</feature>
<dbReference type="InterPro" id="IPR011050">
    <property type="entry name" value="Pectin_lyase_fold/virulence"/>
</dbReference>
<dbReference type="SUPFAM" id="SSF51126">
    <property type="entry name" value="Pectin lyase-like"/>
    <property type="match status" value="1"/>
</dbReference>
<dbReference type="EMBL" id="JARBJD010000137">
    <property type="protein sequence ID" value="KAK2950357.1"/>
    <property type="molecule type" value="Genomic_DNA"/>
</dbReference>
<organism evidence="4 5">
    <name type="scientific">Blattamonas nauphoetae</name>
    <dbReference type="NCBI Taxonomy" id="2049346"/>
    <lineage>
        <taxon>Eukaryota</taxon>
        <taxon>Metamonada</taxon>
        <taxon>Preaxostyla</taxon>
        <taxon>Oxymonadida</taxon>
        <taxon>Blattamonas</taxon>
    </lineage>
</organism>
<accession>A0ABQ9XG86</accession>
<keyword evidence="2" id="KW-1133">Transmembrane helix</keyword>
<name>A0ABQ9XG86_9EUKA</name>
<proteinExistence type="predicted"/>
<keyword evidence="5" id="KW-1185">Reference proteome</keyword>
<reference evidence="4 5" key="1">
    <citation type="journal article" date="2022" name="bioRxiv">
        <title>Genomics of Preaxostyla Flagellates Illuminates Evolutionary Transitions and the Path Towards Mitochondrial Loss.</title>
        <authorList>
            <person name="Novak L.V.F."/>
            <person name="Treitli S.C."/>
            <person name="Pyrih J."/>
            <person name="Halakuc P."/>
            <person name="Pipaliya S.V."/>
            <person name="Vacek V."/>
            <person name="Brzon O."/>
            <person name="Soukal P."/>
            <person name="Eme L."/>
            <person name="Dacks J.B."/>
            <person name="Karnkowska A."/>
            <person name="Elias M."/>
            <person name="Hampl V."/>
        </authorList>
    </citation>
    <scope>NUCLEOTIDE SEQUENCE [LARGE SCALE GENOMIC DNA]</scope>
    <source>
        <strain evidence="4">NAU3</strain>
        <tissue evidence="4">Gut</tissue>
    </source>
</reference>
<evidence type="ECO:0000256" key="2">
    <source>
        <dbReference type="SAM" id="Phobius"/>
    </source>
</evidence>
<sequence>MKEESVTSKTLNGGFISHYTNAEVALKIHNCRLIGDGQTTGTCVRLSSIKTIPVSFSMIDTEILNTNSTISLNSILTDRSIDFIRVNVQNTSFEMRTVNVLLGHILFMNCVLDQTYHLSNTQSVSASFLYAGTTFTGAVTTREGYHVSVTTPTRHLIFQQCIFTGCSTAASSIIQASSISSLTVDSSSFTNCFGAHTHGVFRVMYTRFLAHSCIFTNVSAKTANILYGLTPQSLFLENCHFDLPASNVNDFLLSDVGQMELLNESSIVGCTSNRPITANYQSTKIVCPFFTEVTTEPETNKMRVGTWPEDEDFSEHSSLSVALATLSDDSLLPNIVFLSEGSHSQTSLIEIKHEVEIVGSRSNTSNFHCTELTTAGFKPKSGGKLTLRSMKLIPSTSSATLVEMDEDVNLLLTRTFVDGVSGHTVSLMLLSLGTTRIAHSTFQNIKSEEALLSVSGSASLTISDTYFITITRTSPEPSSVGTTPCGSCVEGMTSGDVKILFSRFGVCSTNGRAGAIDLMKADGSSSVEMEWNKFDQNLAGTDVDSKVKGDDVVVKDFDESQLNLNLETQQSFPSAHTFLIDSSHPIIPPPGLFSLTGQGPGGPLAWADINIMNSNFLSDEMSLQSLLGSRLHNNVHSSISTDFEYRETMTPFTCQNSSTSVDLWRDSLSIITIKQTGVVFCHLINSTLKLKNLKLSFVSLEASAFDVDSPSSLTLDTVTLTVTNTLKAPFVSSKGKSINIHSLKFPATLKLDNTPFIKAHSNLTISSFSYQNSPPPLATLASLNTPFISLEGVTFADFSGLKISGNLGTPIEVSLVKARNTNITFTDSQVYHLQTTADGLCLNADSCNVTIQSGGFSNISARNGGFLYCTNSNITIRESSYTNCSATKGGIVYAEHSKVNFAFSSSYSRSFTSCSAEEGGVAYLISSTLQIEKGNFISNSAKRGGVAYVDLADDHFVTATSITYSTFTNNSATDVDENGVDSGKGGVFFITGTTTATTPLNFGIHRFEGNKANFGNDVFVEKSVLGDDEPTRLSNCGGESHSDFPHLEIENHNTTQDELGQISDFIPFPTLSIATYGVLSESCKWNGNLCKTLIYALQFLRTTDANGLLYPRRALQESDITTEPIVLETQDLFYSSEKDSRWYISLSATHDLVENTIFTIEDESRLTLERMNLFLKSKHHAVKLTSKEGSLVIDKSTILCAAATTTVSPIWSIGNCVGLNNVTFKPSVYASTATLSAPLVSFTPKPSNDDELGSGSFEMTNTNLTNLTFEKTTMIKVETTGDVTFTTPKLTNVISDQQTGKYLRLKGQNFRTQLKPEQWDDSLKTPTHVASLWGEDISMKESEKWRRGSLVYWLVSPSSEVVIGLDDDADDHPNCGSSTFKCTTLDSAFASAELNSIDTLSFSVSTTLSTPLSFLSSVTLKSFLDDRQTITFDNTSLMKVDTPLTTLSLTSLIFTIAESCSSATLFVVEKGEMTFSSCLIGSSDSSSPQVVPATTTKLIEVKSDGTLILNDTLIQHITFTHATHGTALHLHADSTLSFTGTTTVGEISSLGRGSHVVISSSAGLDSTSISSLASQIEAWGPTTTNGARFTESEINEFVVIDSNGEVEELIYSWYPYDDLTLFVDRSGGSHSKCGLYVLPCSSISENANKVGAGEAIVVSSDLTETVGFTSSKALSVKSSDYTKQVLSIASTASFTTQTSPLSFTSISFIPLPQTSNQNTNTNTRAESLFIVESGSLSLTSCSVSSFELYSSPLITHTSGTLALRSCSLSSITRSTGNGTVLNTEMKTGKSLLLDEIEFSLMLSSKDSPILALSFPPFDESNPDPLFDFTLTNLAFTNMTGMESEPPCFISLVGHDLASWIEVHDDRFENSYSDDLAISDLWSVDETHNLSASLLFYLVASSGPVGVSDSGYEMAKCGSNSVWCSTIELSLTRLSAQNTKKVLVMNEVTLSTSIALPNELTFAGNPNALSACVVSAAGSFVSEDIDFTTISKLTFSLPSTQTAEAVIVHSSTRLTLSTLELSSTSESSARFLKVTAGKAEMSEIEIRSETASDSIRFWILGGTVTASQFHVESGIAPNGTIVRVEGGSLSLTGMTAKSPKPIEGRLFFVTNAVLNVTDMKLTKLTFTNALLELCSFGESAISDMNISECSGWTILTARDGDSLTIRNSVFSSLIAPAGLNDADSSDLCIWERSLIEIANTPTSLSHSNLLHIPQGAISISNSPLSLTGCIFSGNSPSSVEWPSLRRNVKCTNGAVSITGIGGGDGLSSPHLWIWTSECSVRKDDELEHSPLFVPTLSNKSSSTFDNKQKEFSVKIVGTMMIPCGLSLEVFEAGFESKSNSGQPLHFEISSLSPSKWTETELSFVLPQSSLTELDKKLDHRCRLVFGDGQITDSFSLIGKGKGNMSQAGIVTTIVAPIVFITVAIFLVFLIVLCVLSRRRNQKKDTNDDSEMNIPPEPLKYELIEPDETVKPLMGSMGNNSLLMVSGDKKQDEHKSTLASSILPFKEVEAVRCDGKEGVVQVDPRNTLFHRLHVDKKVDFDKKRMGVQIVTGLKRMLMTSPFSEVLTRLSPHWIILDQTNNVLLRIDDLPNQISLPNQTAASQSKNGEDRRWNAPEQDTEEGEESNMISIDRSKVSVFRLGLVLWELETELVPFGELDAVNASRQMKAGVMPLIHNWADESFADLVRECLSLAPDDRPSLDVVQSRLESHCSNPPPPPLNPPKHDKPIITISGDIQN</sequence>
<comment type="caution">
    <text evidence="4">The sequence shown here is derived from an EMBL/GenBank/DDBJ whole genome shotgun (WGS) entry which is preliminary data.</text>
</comment>
<protein>
    <recommendedName>
        <fullName evidence="3">Protein kinase domain-containing protein</fullName>
    </recommendedName>
</protein>